<dbReference type="PANTHER" id="PTHR36917:SF1">
    <property type="entry name" value="INNER MEMBRANE-SPANNING PROTEIN YCIB"/>
    <property type="match status" value="1"/>
</dbReference>
<feature type="transmembrane region" description="Helical" evidence="5">
    <location>
        <begin position="20"/>
        <end position="41"/>
    </location>
</feature>
<dbReference type="HAMAP" id="MF_00189">
    <property type="entry name" value="YciB"/>
    <property type="match status" value="1"/>
</dbReference>
<comment type="function">
    <text evidence="5">Plays a role in cell envelope biogenesis, maintenance of cell envelope integrity and membrane homeostasis.</text>
</comment>
<reference evidence="6 7" key="1">
    <citation type="journal article" date="2019" name="PLoS ONE">
        <title>Pup mortality in New Zealand sea lions (Phocarctos hookeri) at Enderby Island, Auckland Islands, 2013-18.</title>
        <authorList>
            <person name="Michael S.A."/>
            <person name="Hayman D.T.S."/>
            <person name="Gray R."/>
            <person name="Zhang J."/>
            <person name="Rogers L."/>
            <person name="Roe W.D."/>
        </authorList>
    </citation>
    <scope>NUCLEOTIDE SEQUENCE [LARGE SCALE GENOMIC DNA]</scope>
    <source>
        <strain evidence="6 7">SM868</strain>
    </source>
</reference>
<evidence type="ECO:0000256" key="3">
    <source>
        <dbReference type="ARBA" id="ARBA00022989"/>
    </source>
</evidence>
<dbReference type="GO" id="GO:0005886">
    <property type="term" value="C:plasma membrane"/>
    <property type="evidence" value="ECO:0007669"/>
    <property type="project" value="UniProtKB-SubCell"/>
</dbReference>
<sequence>MKALLDFIPLLAFFYVAKTQGILAGAGAILIATVAVAVIHLITQKGRLTKQQAITLVLTVVFCGLTLLFHDDIYLKWKSTVINGIFAVALLISVLIGRPLLEMAMKSVFNLTHSGWNKLTLAWVGYFVLMAGLQYYFAFYTSEQTWINFKTYGWLPFMLVFMVGQFVILKSHINPEMLDDKSNKSNKPK</sequence>
<comment type="subcellular location">
    <subcellularLocation>
        <location evidence="5">Cell inner membrane</location>
        <topology evidence="5">Multi-pass membrane protein</topology>
    </subcellularLocation>
</comment>
<feature type="transmembrane region" description="Helical" evidence="5">
    <location>
        <begin position="81"/>
        <end position="101"/>
    </location>
</feature>
<feature type="transmembrane region" description="Helical" evidence="5">
    <location>
        <begin position="151"/>
        <end position="169"/>
    </location>
</feature>
<evidence type="ECO:0000256" key="1">
    <source>
        <dbReference type="ARBA" id="ARBA00022475"/>
    </source>
</evidence>
<keyword evidence="7" id="KW-1185">Reference proteome</keyword>
<dbReference type="NCBIfam" id="TIGR00997">
    <property type="entry name" value="ispZ"/>
    <property type="match status" value="1"/>
</dbReference>
<evidence type="ECO:0000313" key="6">
    <source>
        <dbReference type="EMBL" id="MUG32911.1"/>
    </source>
</evidence>
<evidence type="ECO:0000256" key="2">
    <source>
        <dbReference type="ARBA" id="ARBA00022692"/>
    </source>
</evidence>
<organism evidence="6 7">
    <name type="scientific">Psychrobacter sanguinis</name>
    <dbReference type="NCBI Taxonomy" id="861445"/>
    <lineage>
        <taxon>Bacteria</taxon>
        <taxon>Pseudomonadati</taxon>
        <taxon>Pseudomonadota</taxon>
        <taxon>Gammaproteobacteria</taxon>
        <taxon>Moraxellales</taxon>
        <taxon>Moraxellaceae</taxon>
        <taxon>Psychrobacter</taxon>
    </lineage>
</organism>
<keyword evidence="1 5" id="KW-1003">Cell membrane</keyword>
<comment type="similarity">
    <text evidence="5">Belongs to the YciB family.</text>
</comment>
<dbReference type="EMBL" id="WFKQ01000008">
    <property type="protein sequence ID" value="MUG32911.1"/>
    <property type="molecule type" value="Genomic_DNA"/>
</dbReference>
<dbReference type="RefSeq" id="WP_011961200.1">
    <property type="nucleotide sequence ID" value="NZ_WFKQ01000008.1"/>
</dbReference>
<feature type="transmembrane region" description="Helical" evidence="5">
    <location>
        <begin position="121"/>
        <end position="139"/>
    </location>
</feature>
<proteinExistence type="inferred from homology"/>
<evidence type="ECO:0000313" key="7">
    <source>
        <dbReference type="Proteomes" id="UP000442109"/>
    </source>
</evidence>
<accession>A0A844M1T6</accession>
<dbReference type="OrthoDB" id="9788219at2"/>
<gene>
    <name evidence="6" type="primary">ispZ</name>
    <name evidence="5" type="synonym">yciB</name>
    <name evidence="6" type="ORF">GB996_08880</name>
</gene>
<keyword evidence="2 5" id="KW-0812">Transmembrane</keyword>
<protein>
    <recommendedName>
        <fullName evidence="5">Inner membrane-spanning protein YciB</fullName>
    </recommendedName>
</protein>
<feature type="transmembrane region" description="Helical" evidence="5">
    <location>
        <begin position="53"/>
        <end position="69"/>
    </location>
</feature>
<evidence type="ECO:0000256" key="5">
    <source>
        <dbReference type="HAMAP-Rule" id="MF_00189"/>
    </source>
</evidence>
<keyword evidence="5" id="KW-0997">Cell inner membrane</keyword>
<dbReference type="PANTHER" id="PTHR36917">
    <property type="entry name" value="INTRACELLULAR SEPTATION PROTEIN A-RELATED"/>
    <property type="match status" value="1"/>
</dbReference>
<comment type="caution">
    <text evidence="6">The sequence shown here is derived from an EMBL/GenBank/DDBJ whole genome shotgun (WGS) entry which is preliminary data.</text>
</comment>
<dbReference type="Proteomes" id="UP000442109">
    <property type="component" value="Unassembled WGS sequence"/>
</dbReference>
<keyword evidence="3 5" id="KW-1133">Transmembrane helix</keyword>
<evidence type="ECO:0000256" key="4">
    <source>
        <dbReference type="ARBA" id="ARBA00023136"/>
    </source>
</evidence>
<keyword evidence="4 5" id="KW-0472">Membrane</keyword>
<dbReference type="AlphaFoldDB" id="A0A844M1T6"/>
<dbReference type="InterPro" id="IPR006008">
    <property type="entry name" value="YciB"/>
</dbReference>
<dbReference type="Pfam" id="PF04279">
    <property type="entry name" value="IspA"/>
    <property type="match status" value="1"/>
</dbReference>
<name>A0A844M1T6_9GAMM</name>